<name>A0ABU3P6R1_9BURK</name>
<dbReference type="Proteomes" id="UP001246372">
    <property type="component" value="Unassembled WGS sequence"/>
</dbReference>
<evidence type="ECO:0000313" key="3">
    <source>
        <dbReference type="Proteomes" id="UP001246372"/>
    </source>
</evidence>
<protein>
    <submittedName>
        <fullName evidence="2">Alpha/beta hydrolase</fullName>
    </submittedName>
</protein>
<dbReference type="GO" id="GO:0016787">
    <property type="term" value="F:hydrolase activity"/>
    <property type="evidence" value="ECO:0007669"/>
    <property type="project" value="UniProtKB-KW"/>
</dbReference>
<dbReference type="InterPro" id="IPR000073">
    <property type="entry name" value="AB_hydrolase_1"/>
</dbReference>
<keyword evidence="3" id="KW-1185">Reference proteome</keyword>
<feature type="domain" description="AB hydrolase-1" evidence="1">
    <location>
        <begin position="8"/>
        <end position="247"/>
    </location>
</feature>
<dbReference type="Pfam" id="PF12697">
    <property type="entry name" value="Abhydrolase_6"/>
    <property type="match status" value="1"/>
</dbReference>
<gene>
    <name evidence="2" type="ORF">RQP53_03050</name>
</gene>
<proteinExistence type="predicted"/>
<dbReference type="EMBL" id="JAVXZY010000001">
    <property type="protein sequence ID" value="MDT8998249.1"/>
    <property type="molecule type" value="Genomic_DNA"/>
</dbReference>
<accession>A0ABU3P6R1</accession>
<evidence type="ECO:0000259" key="1">
    <source>
        <dbReference type="Pfam" id="PF12697"/>
    </source>
</evidence>
<dbReference type="Gene3D" id="3.40.50.1820">
    <property type="entry name" value="alpha/beta hydrolase"/>
    <property type="match status" value="1"/>
</dbReference>
<dbReference type="InterPro" id="IPR029058">
    <property type="entry name" value="AB_hydrolase_fold"/>
</dbReference>
<dbReference type="SUPFAM" id="SSF53474">
    <property type="entry name" value="alpha/beta-Hydrolases"/>
    <property type="match status" value="1"/>
</dbReference>
<reference evidence="2" key="1">
    <citation type="submission" date="2023-09" db="EMBL/GenBank/DDBJ databases">
        <title>Paucibacter sp. APW11 Genome sequencing and assembly.</title>
        <authorList>
            <person name="Kim I."/>
        </authorList>
    </citation>
    <scope>NUCLEOTIDE SEQUENCE</scope>
    <source>
        <strain evidence="2">APW11</strain>
    </source>
</reference>
<keyword evidence="2" id="KW-0378">Hydrolase</keyword>
<organism evidence="2 3">
    <name type="scientific">Roseateles aquae</name>
    <dbReference type="NCBI Taxonomy" id="3077235"/>
    <lineage>
        <taxon>Bacteria</taxon>
        <taxon>Pseudomonadati</taxon>
        <taxon>Pseudomonadota</taxon>
        <taxon>Betaproteobacteria</taxon>
        <taxon>Burkholderiales</taxon>
        <taxon>Sphaerotilaceae</taxon>
        <taxon>Roseateles</taxon>
    </lineage>
</organism>
<dbReference type="RefSeq" id="WP_315648558.1">
    <property type="nucleotide sequence ID" value="NZ_JAVXZY010000001.1"/>
</dbReference>
<evidence type="ECO:0000313" key="2">
    <source>
        <dbReference type="EMBL" id="MDT8998249.1"/>
    </source>
</evidence>
<comment type="caution">
    <text evidence="2">The sequence shown here is derived from an EMBL/GenBank/DDBJ whole genome shotgun (WGS) entry which is preliminary data.</text>
</comment>
<sequence length="282" mass="31833">MSGAPTWVLLRGLTRESGHWGQFPQLLLNRLQALQPTVRVMMLDLPGNGRLYKQPSPGSVPEMVDACRDQLARAGVSGPIHLLSMSLGAMVAADWAMRFPNEIEAAVLINTSLSPFSPFFRRLRPSNYWSLLMMAFWRAGSRWREAKVLALTTRLVEQAEPLLDRWVEVQKKRPVSGRNALRQLLAAARYRASRRRPSAPMLLLCSQADGLVDWRCSQHLSRAWGIPLRLHTSAGHDLPLDDGPWVVNAVLEWLKAREHLAYLPTEPASLPDRTQPFVRQPE</sequence>